<feature type="region of interest" description="Disordered" evidence="1">
    <location>
        <begin position="52"/>
        <end position="71"/>
    </location>
</feature>
<evidence type="ECO:0000313" key="5">
    <source>
        <dbReference type="Proteomes" id="UP001597283"/>
    </source>
</evidence>
<keyword evidence="3" id="KW-0732">Signal</keyword>
<keyword evidence="2" id="KW-0472">Membrane</keyword>
<feature type="compositionally biased region" description="Polar residues" evidence="1">
    <location>
        <begin position="110"/>
        <end position="119"/>
    </location>
</feature>
<feature type="signal peptide" evidence="3">
    <location>
        <begin position="1"/>
        <end position="27"/>
    </location>
</feature>
<name>A0ABW4NEK6_9SPHN</name>
<keyword evidence="2" id="KW-1133">Transmembrane helix</keyword>
<protein>
    <recommendedName>
        <fullName evidence="6">DUF3592 domain-containing protein</fullName>
    </recommendedName>
</protein>
<accession>A0ABW4NEK6</accession>
<dbReference type="RefSeq" id="WP_380940842.1">
    <property type="nucleotide sequence ID" value="NZ_JBHUFC010000003.1"/>
</dbReference>
<dbReference type="Proteomes" id="UP001597283">
    <property type="component" value="Unassembled WGS sequence"/>
</dbReference>
<feature type="compositionally biased region" description="Basic and acidic residues" evidence="1">
    <location>
        <begin position="99"/>
        <end position="108"/>
    </location>
</feature>
<reference evidence="5" key="1">
    <citation type="journal article" date="2019" name="Int. J. Syst. Evol. Microbiol.">
        <title>The Global Catalogue of Microorganisms (GCM) 10K type strain sequencing project: providing services to taxonomists for standard genome sequencing and annotation.</title>
        <authorList>
            <consortium name="The Broad Institute Genomics Platform"/>
            <consortium name="The Broad Institute Genome Sequencing Center for Infectious Disease"/>
            <person name="Wu L."/>
            <person name="Ma J."/>
        </authorList>
    </citation>
    <scope>NUCLEOTIDE SEQUENCE [LARGE SCALE GENOMIC DNA]</scope>
    <source>
        <strain evidence="5">Q85</strain>
    </source>
</reference>
<sequence>MTRGFLFLLAGVLVALLALLAWMAASASVELDRNVTPRELFPWKVNLQSKNASSNIPYDPMRQPAPRQPDGIADLTAGDQIIRMRYQWIEKPELRVIRPKETEARDRGQAASNRNSGSDYLSPESAGKAEPYQAEGYQPHCQSPKNQGDSDLCAQWLAAREAASANAIGRSGLVLQWLNLIVTLLVGAMTAIGLIVAAQATRLAAQAMDTANRVVRGQVVPIVRATGSASTRRVQGRLENIGESPAEVVGYKWFSGASVAVADSQIAAVTLDTDSVYLAAGEKDFCRNLDDEPAIAVVIEYADMLGGRWRCWAIFERMASGKYLRRKHGEDHCA</sequence>
<keyword evidence="2" id="KW-0812">Transmembrane</keyword>
<feature type="chain" id="PRO_5046873182" description="DUF3592 domain-containing protein" evidence="3">
    <location>
        <begin position="28"/>
        <end position="334"/>
    </location>
</feature>
<feature type="transmembrane region" description="Helical" evidence="2">
    <location>
        <begin position="177"/>
        <end position="198"/>
    </location>
</feature>
<proteinExistence type="predicted"/>
<organism evidence="4 5">
    <name type="scientific">Sphingomonas floccifaciens</name>
    <dbReference type="NCBI Taxonomy" id="1844115"/>
    <lineage>
        <taxon>Bacteria</taxon>
        <taxon>Pseudomonadati</taxon>
        <taxon>Pseudomonadota</taxon>
        <taxon>Alphaproteobacteria</taxon>
        <taxon>Sphingomonadales</taxon>
        <taxon>Sphingomonadaceae</taxon>
        <taxon>Sphingomonas</taxon>
    </lineage>
</organism>
<evidence type="ECO:0000256" key="1">
    <source>
        <dbReference type="SAM" id="MobiDB-lite"/>
    </source>
</evidence>
<feature type="compositionally biased region" description="Polar residues" evidence="1">
    <location>
        <begin position="140"/>
        <end position="149"/>
    </location>
</feature>
<dbReference type="EMBL" id="JBHUFC010000003">
    <property type="protein sequence ID" value="MFD1788464.1"/>
    <property type="molecule type" value="Genomic_DNA"/>
</dbReference>
<evidence type="ECO:0000313" key="4">
    <source>
        <dbReference type="EMBL" id="MFD1788464.1"/>
    </source>
</evidence>
<evidence type="ECO:0000256" key="2">
    <source>
        <dbReference type="SAM" id="Phobius"/>
    </source>
</evidence>
<evidence type="ECO:0008006" key="6">
    <source>
        <dbReference type="Google" id="ProtNLM"/>
    </source>
</evidence>
<gene>
    <name evidence="4" type="ORF">ACFSC3_12860</name>
</gene>
<feature type="region of interest" description="Disordered" evidence="1">
    <location>
        <begin position="99"/>
        <end position="149"/>
    </location>
</feature>
<evidence type="ECO:0000256" key="3">
    <source>
        <dbReference type="SAM" id="SignalP"/>
    </source>
</evidence>
<keyword evidence="5" id="KW-1185">Reference proteome</keyword>
<comment type="caution">
    <text evidence="4">The sequence shown here is derived from an EMBL/GenBank/DDBJ whole genome shotgun (WGS) entry which is preliminary data.</text>
</comment>